<dbReference type="PROSITE" id="PS50215">
    <property type="entry name" value="ADAM_MEPRO"/>
    <property type="match status" value="1"/>
</dbReference>
<evidence type="ECO:0000256" key="4">
    <source>
        <dbReference type="ARBA" id="ARBA00023136"/>
    </source>
</evidence>
<dbReference type="InterPro" id="IPR000742">
    <property type="entry name" value="EGF"/>
</dbReference>
<feature type="disulfide bond" evidence="6">
    <location>
        <begin position="473"/>
        <end position="493"/>
    </location>
</feature>
<dbReference type="InterPro" id="IPR006586">
    <property type="entry name" value="ADAM_Cys-rich"/>
</dbReference>
<sequence>MELISLSSGLRLAEGQVIIRMLFLLLAIWAGLAPVQCSQGRPSWRYISSEVVIPRKELYHGKGVQIPGWLSYSLHFGGKRHVIHMRRKKLFLSRHLLMMTQDDQGALQMDYPFIPPDCYYLGYLEEIPLSMVTVDTCYGGLEGILKLDDLAYEIKPLSNSQRFEHIVSQIVADINATGSTYKLGYQEDRDPLFFQANASVVPKISSKMYSSHHGNMKALALSSNSMYTVFNNVSKCAQFLIRVFSLIDTFFQAIDINYYIGFMIIYDQEDPTYLEYYHEVHSPYVRYYQSFIYTVLEPHSSIILIKEGPEDHNYEPQLYGICHKQNLIMLGYLGRQYLLLSITAAQKVGKNFGLFYDGKFCFCQRRSMCIMHRPLSLTDSFSNCSYMHVQHIVGRGKGECLFSTKMVYLNKSLTHDRCGNYILDQGEECDCGSFKQCYNNFCCTNDCTFTIDSKCNTGRCCTNCTYSPPGTLCRPIQNICDLPEYCQGESLACPGDFYMQDGTPCTEEGYCYHGNCTDRTVHCQEIFGKNAVNGADACYTINRRGNRYGHCRRIEGRMKADFCAIEDIYCGRLQCGNVTHLPRLQEHVGFHQSLISGFWCFGLDSHRSTGANDAGHVRPGTPCAPGRFCNNTYCNGSVAHLNYDCLPEKCSHRGICNNNRNCHCHIGWGPPWCIDRGAGGSIDSGPPPSRVRLVLQSHESLIYLRVVFARIYALITALLFGFTTNLRTNKTVTVKEEEVGEAHHEIRLQSPEQQKPVHRRMAETTVGGGKADIHISRSLEETQASQRTSQWSLPTSVGTLRTSQGSQRTSQGSQHTAQVSQRTSQVSRLTKQSSRRTSLGSRHTAPVSHTSSVIGH</sequence>
<evidence type="ECO:0000256" key="6">
    <source>
        <dbReference type="PROSITE-ProRule" id="PRU00068"/>
    </source>
</evidence>
<evidence type="ECO:0000256" key="7">
    <source>
        <dbReference type="PROSITE-ProRule" id="PRU00076"/>
    </source>
</evidence>
<dbReference type="FunFam" id="4.10.70.10:FF:000001">
    <property type="entry name" value="Disintegrin and metalloproteinase domain-containing protein 22"/>
    <property type="match status" value="1"/>
</dbReference>
<keyword evidence="5 7" id="KW-1015">Disulfide bond</keyword>
<evidence type="ECO:0000313" key="13">
    <source>
        <dbReference type="Proteomes" id="UP000000715"/>
    </source>
</evidence>
<feature type="compositionally biased region" description="Polar residues" evidence="8">
    <location>
        <begin position="815"/>
        <end position="856"/>
    </location>
</feature>
<dbReference type="GeneID" id="101683090"/>
<evidence type="ECO:0000256" key="1">
    <source>
        <dbReference type="ARBA" id="ARBA00004479"/>
    </source>
</evidence>
<organism evidence="13 14">
    <name type="scientific">Mustela putorius furo</name>
    <name type="common">European domestic ferret</name>
    <name type="synonym">Mustela furo</name>
    <dbReference type="NCBI Taxonomy" id="9669"/>
    <lineage>
        <taxon>Eukaryota</taxon>
        <taxon>Metazoa</taxon>
        <taxon>Chordata</taxon>
        <taxon>Craniata</taxon>
        <taxon>Vertebrata</taxon>
        <taxon>Euteleostomi</taxon>
        <taxon>Mammalia</taxon>
        <taxon>Eutheria</taxon>
        <taxon>Laurasiatheria</taxon>
        <taxon>Carnivora</taxon>
        <taxon>Caniformia</taxon>
        <taxon>Musteloidea</taxon>
        <taxon>Mustelidae</taxon>
        <taxon>Mustelinae</taxon>
        <taxon>Mustela</taxon>
    </lineage>
</organism>
<keyword evidence="4 9" id="KW-0472">Membrane</keyword>
<feature type="transmembrane region" description="Helical" evidence="9">
    <location>
        <begin position="702"/>
        <end position="722"/>
    </location>
</feature>
<feature type="domain" description="Peptidase M12B" evidence="12">
    <location>
        <begin position="214"/>
        <end position="405"/>
    </location>
</feature>
<feature type="compositionally biased region" description="Low complexity" evidence="8">
    <location>
        <begin position="801"/>
        <end position="814"/>
    </location>
</feature>
<dbReference type="Pfam" id="PF01421">
    <property type="entry name" value="Reprolysin"/>
    <property type="match status" value="1"/>
</dbReference>
<dbReference type="SUPFAM" id="SSF55486">
    <property type="entry name" value="Metalloproteases ('zincins'), catalytic domain"/>
    <property type="match status" value="1"/>
</dbReference>
<dbReference type="Gene3D" id="3.40.390.10">
    <property type="entry name" value="Collagenase (Catalytic Domain)"/>
    <property type="match status" value="1"/>
</dbReference>
<dbReference type="PROSITE" id="PS50026">
    <property type="entry name" value="EGF_3"/>
    <property type="match status" value="1"/>
</dbReference>
<evidence type="ECO:0000256" key="2">
    <source>
        <dbReference type="ARBA" id="ARBA00022692"/>
    </source>
</evidence>
<dbReference type="GO" id="GO:0009897">
    <property type="term" value="C:external side of plasma membrane"/>
    <property type="evidence" value="ECO:0007669"/>
    <property type="project" value="TreeGrafter"/>
</dbReference>
<dbReference type="InterPro" id="IPR002870">
    <property type="entry name" value="Peptidase_M12B_N"/>
</dbReference>
<comment type="caution">
    <text evidence="7">Lacks conserved residue(s) required for the propagation of feature annotation.</text>
</comment>
<feature type="compositionally biased region" description="Polar residues" evidence="8">
    <location>
        <begin position="781"/>
        <end position="800"/>
    </location>
</feature>
<evidence type="ECO:0000256" key="8">
    <source>
        <dbReference type="SAM" id="MobiDB-lite"/>
    </source>
</evidence>
<dbReference type="PROSITE" id="PS50214">
    <property type="entry name" value="DISINTEGRIN_2"/>
    <property type="match status" value="1"/>
</dbReference>
<feature type="domain" description="Disintegrin" evidence="11">
    <location>
        <begin position="415"/>
        <end position="501"/>
    </location>
</feature>
<dbReference type="InterPro" id="IPR018358">
    <property type="entry name" value="Disintegrin_CS"/>
</dbReference>
<evidence type="ECO:0000259" key="12">
    <source>
        <dbReference type="PROSITE" id="PS50215"/>
    </source>
</evidence>
<dbReference type="Proteomes" id="UP000000715">
    <property type="component" value="Unplaced"/>
</dbReference>
<evidence type="ECO:0000256" key="9">
    <source>
        <dbReference type="SAM" id="Phobius"/>
    </source>
</evidence>
<dbReference type="PANTHER" id="PTHR11905:SF140">
    <property type="entry name" value="A DISINTEGRIN AND METALLOPEPTIDASE DOMAIN 6-RELATED"/>
    <property type="match status" value="1"/>
</dbReference>
<dbReference type="SMART" id="SM00608">
    <property type="entry name" value="ACR"/>
    <property type="match status" value="1"/>
</dbReference>
<dbReference type="KEGG" id="mpuf:101683090"/>
<comment type="subcellular location">
    <subcellularLocation>
        <location evidence="1">Membrane</location>
        <topology evidence="1">Single-pass type I membrane protein</topology>
    </subcellularLocation>
</comment>
<dbReference type="GO" id="GO:0004222">
    <property type="term" value="F:metalloendopeptidase activity"/>
    <property type="evidence" value="ECO:0007669"/>
    <property type="project" value="InterPro"/>
</dbReference>
<evidence type="ECO:0000256" key="5">
    <source>
        <dbReference type="ARBA" id="ARBA00023157"/>
    </source>
</evidence>
<dbReference type="InterPro" id="IPR001762">
    <property type="entry name" value="Disintegrin_dom"/>
</dbReference>
<dbReference type="InterPro" id="IPR034027">
    <property type="entry name" value="Reprolysin_adamalysin"/>
</dbReference>
<evidence type="ECO:0000313" key="14">
    <source>
        <dbReference type="RefSeq" id="XP_004782030.2"/>
    </source>
</evidence>
<dbReference type="InterPro" id="IPR024079">
    <property type="entry name" value="MetalloPept_cat_dom_sf"/>
</dbReference>
<proteinExistence type="predicted"/>
<dbReference type="AlphaFoldDB" id="A0A8U0NHF5"/>
<accession>A0A8U0NHF5</accession>
<dbReference type="GO" id="GO:0008584">
    <property type="term" value="P:male gonad development"/>
    <property type="evidence" value="ECO:0007669"/>
    <property type="project" value="TreeGrafter"/>
</dbReference>
<dbReference type="GO" id="GO:0006508">
    <property type="term" value="P:proteolysis"/>
    <property type="evidence" value="ECO:0007669"/>
    <property type="project" value="InterPro"/>
</dbReference>
<evidence type="ECO:0000256" key="3">
    <source>
        <dbReference type="ARBA" id="ARBA00022989"/>
    </source>
</evidence>
<dbReference type="Pfam" id="PF08516">
    <property type="entry name" value="ADAM_CR"/>
    <property type="match status" value="1"/>
</dbReference>
<dbReference type="Pfam" id="PF00200">
    <property type="entry name" value="Disintegrin"/>
    <property type="match status" value="1"/>
</dbReference>
<dbReference type="InterPro" id="IPR001590">
    <property type="entry name" value="Peptidase_M12B"/>
</dbReference>
<keyword evidence="3 9" id="KW-1133">Transmembrane helix</keyword>
<reference evidence="14" key="1">
    <citation type="submission" date="2025-08" db="UniProtKB">
        <authorList>
            <consortium name="RefSeq"/>
        </authorList>
    </citation>
    <scope>IDENTIFICATION</scope>
    <source>
        <tissue evidence="14">Brain</tissue>
    </source>
</reference>
<dbReference type="OrthoDB" id="5951731at2759"/>
<name>A0A8U0NHF5_MUSPF</name>
<evidence type="ECO:0000259" key="11">
    <source>
        <dbReference type="PROSITE" id="PS50214"/>
    </source>
</evidence>
<dbReference type="PROSITE" id="PS00427">
    <property type="entry name" value="DISINTEGRIN_1"/>
    <property type="match status" value="1"/>
</dbReference>
<keyword evidence="2 9" id="KW-0812">Transmembrane</keyword>
<dbReference type="InterPro" id="IPR036436">
    <property type="entry name" value="Disintegrin_dom_sf"/>
</dbReference>
<dbReference type="PROSITE" id="PS01186">
    <property type="entry name" value="EGF_2"/>
    <property type="match status" value="1"/>
</dbReference>
<dbReference type="Pfam" id="PF01562">
    <property type="entry name" value="Pep_M12B_propep"/>
    <property type="match status" value="1"/>
</dbReference>
<dbReference type="SUPFAM" id="SSF57552">
    <property type="entry name" value="Blood coagulation inhibitor (disintegrin)"/>
    <property type="match status" value="1"/>
</dbReference>
<dbReference type="SMART" id="SM00050">
    <property type="entry name" value="DISIN"/>
    <property type="match status" value="1"/>
</dbReference>
<evidence type="ECO:0000259" key="10">
    <source>
        <dbReference type="PROSITE" id="PS50026"/>
    </source>
</evidence>
<keyword evidence="7" id="KW-0245">EGF-like domain</keyword>
<protein>
    <submittedName>
        <fullName evidence="14">Disintegrin and metalloproteinase domain-containing protein 21-like</fullName>
    </submittedName>
</protein>
<feature type="domain" description="EGF-like" evidence="10">
    <location>
        <begin position="641"/>
        <end position="674"/>
    </location>
</feature>
<keyword evidence="13" id="KW-1185">Reference proteome</keyword>
<dbReference type="PANTHER" id="PTHR11905">
    <property type="entry name" value="ADAM A DISINTEGRIN AND METALLOPROTEASE DOMAIN"/>
    <property type="match status" value="1"/>
</dbReference>
<dbReference type="Gene3D" id="4.10.70.10">
    <property type="entry name" value="Disintegrin domain"/>
    <property type="match status" value="1"/>
</dbReference>
<dbReference type="RefSeq" id="XP_004782030.2">
    <property type="nucleotide sequence ID" value="XM_004781973.2"/>
</dbReference>
<feature type="disulfide bond" evidence="7">
    <location>
        <begin position="664"/>
        <end position="673"/>
    </location>
</feature>
<gene>
    <name evidence="14" type="primary">LOC101683090</name>
</gene>
<feature type="region of interest" description="Disordered" evidence="8">
    <location>
        <begin position="780"/>
        <end position="856"/>
    </location>
</feature>
<dbReference type="CDD" id="cd04269">
    <property type="entry name" value="ZnMc_adamalysin_II_like"/>
    <property type="match status" value="1"/>
</dbReference>
<dbReference type="GO" id="GO:1990913">
    <property type="term" value="C:sperm head plasma membrane"/>
    <property type="evidence" value="ECO:0007669"/>
    <property type="project" value="TreeGrafter"/>
</dbReference>